<evidence type="ECO:0000256" key="1">
    <source>
        <dbReference type="SAM" id="MobiDB-lite"/>
    </source>
</evidence>
<proteinExistence type="predicted"/>
<evidence type="ECO:0000313" key="3">
    <source>
        <dbReference type="Proteomes" id="UP000008068"/>
    </source>
</evidence>
<accession>G0MYC4</accession>
<dbReference type="STRING" id="135651.G0MYC4"/>
<sequence length="229" mass="26086">MSGGRRSLQTTQTARMIPAPTNANSLAVTPTPISVPSAAQQGPYYAYPFPGQPTHTPEPGQNPPFVLFYFEKDHFWPIHPARAHHIFTAFKDTILAPIFDMTIHWRQDRTIRRQMDFLQDPNNRRVVTQMIDGKGYVAEEQGTGIQYPVHSLQILPSGHLQVIWPMMLKDELDIKILYVKFDSRCVWISLQVFRVSISGYNAPIVMKKLKPMKATISHISDFNALSDQL</sequence>
<protein>
    <submittedName>
        <fullName evidence="2">Uncharacterized protein</fullName>
    </submittedName>
</protein>
<dbReference type="Proteomes" id="UP000008068">
    <property type="component" value="Unassembled WGS sequence"/>
</dbReference>
<dbReference type="HOGENOM" id="CLU_1210728_0_0_1"/>
<feature type="region of interest" description="Disordered" evidence="1">
    <location>
        <begin position="1"/>
        <end position="25"/>
    </location>
</feature>
<reference evidence="3" key="1">
    <citation type="submission" date="2011-07" db="EMBL/GenBank/DDBJ databases">
        <authorList>
            <consortium name="Caenorhabditis brenneri Sequencing and Analysis Consortium"/>
            <person name="Wilson R.K."/>
        </authorList>
    </citation>
    <scope>NUCLEOTIDE SEQUENCE [LARGE SCALE GENOMIC DNA]</scope>
    <source>
        <strain evidence="3">PB2801</strain>
    </source>
</reference>
<dbReference type="EMBL" id="GL379820">
    <property type="protein sequence ID" value="EGT47534.1"/>
    <property type="molecule type" value="Genomic_DNA"/>
</dbReference>
<keyword evidence="3" id="KW-1185">Reference proteome</keyword>
<organism evidence="3">
    <name type="scientific">Caenorhabditis brenneri</name>
    <name type="common">Nematode worm</name>
    <dbReference type="NCBI Taxonomy" id="135651"/>
    <lineage>
        <taxon>Eukaryota</taxon>
        <taxon>Metazoa</taxon>
        <taxon>Ecdysozoa</taxon>
        <taxon>Nematoda</taxon>
        <taxon>Chromadorea</taxon>
        <taxon>Rhabditida</taxon>
        <taxon>Rhabditina</taxon>
        <taxon>Rhabditomorpha</taxon>
        <taxon>Rhabditoidea</taxon>
        <taxon>Rhabditidae</taxon>
        <taxon>Peloderinae</taxon>
        <taxon>Caenorhabditis</taxon>
    </lineage>
</organism>
<name>G0MYC4_CAEBE</name>
<dbReference type="AlphaFoldDB" id="G0MYC4"/>
<dbReference type="InParanoid" id="G0MYC4"/>
<evidence type="ECO:0000313" key="2">
    <source>
        <dbReference type="EMBL" id="EGT47534.1"/>
    </source>
</evidence>
<gene>
    <name evidence="2" type="ORF">CAEBREN_14930</name>
</gene>